<accession>A0A165JW54</accession>
<keyword evidence="3" id="KW-1185">Reference proteome</keyword>
<evidence type="ECO:0000313" key="3">
    <source>
        <dbReference type="Proteomes" id="UP000077266"/>
    </source>
</evidence>
<dbReference type="InParanoid" id="A0A165JW54"/>
<gene>
    <name evidence="2" type="ORF">EXIGLDRAFT_707284</name>
</gene>
<protein>
    <submittedName>
        <fullName evidence="2">Uncharacterized protein</fullName>
    </submittedName>
</protein>
<organism evidence="2 3">
    <name type="scientific">Exidia glandulosa HHB12029</name>
    <dbReference type="NCBI Taxonomy" id="1314781"/>
    <lineage>
        <taxon>Eukaryota</taxon>
        <taxon>Fungi</taxon>
        <taxon>Dikarya</taxon>
        <taxon>Basidiomycota</taxon>
        <taxon>Agaricomycotina</taxon>
        <taxon>Agaricomycetes</taxon>
        <taxon>Auriculariales</taxon>
        <taxon>Exidiaceae</taxon>
        <taxon>Exidia</taxon>
    </lineage>
</organism>
<reference evidence="2 3" key="1">
    <citation type="journal article" date="2016" name="Mol. Biol. Evol.">
        <title>Comparative Genomics of Early-Diverging Mushroom-Forming Fungi Provides Insights into the Origins of Lignocellulose Decay Capabilities.</title>
        <authorList>
            <person name="Nagy L.G."/>
            <person name="Riley R."/>
            <person name="Tritt A."/>
            <person name="Adam C."/>
            <person name="Daum C."/>
            <person name="Floudas D."/>
            <person name="Sun H."/>
            <person name="Yadav J.S."/>
            <person name="Pangilinan J."/>
            <person name="Larsson K.H."/>
            <person name="Matsuura K."/>
            <person name="Barry K."/>
            <person name="Labutti K."/>
            <person name="Kuo R."/>
            <person name="Ohm R.A."/>
            <person name="Bhattacharya S.S."/>
            <person name="Shirouzu T."/>
            <person name="Yoshinaga Y."/>
            <person name="Martin F.M."/>
            <person name="Grigoriev I.V."/>
            <person name="Hibbett D.S."/>
        </authorList>
    </citation>
    <scope>NUCLEOTIDE SEQUENCE [LARGE SCALE GENOMIC DNA]</scope>
    <source>
        <strain evidence="2 3">HHB12029</strain>
    </source>
</reference>
<evidence type="ECO:0000256" key="1">
    <source>
        <dbReference type="SAM" id="MobiDB-lite"/>
    </source>
</evidence>
<feature type="compositionally biased region" description="Basic residues" evidence="1">
    <location>
        <begin position="159"/>
        <end position="170"/>
    </location>
</feature>
<dbReference type="AlphaFoldDB" id="A0A165JW54"/>
<feature type="compositionally biased region" description="Basic and acidic residues" evidence="1">
    <location>
        <begin position="393"/>
        <end position="405"/>
    </location>
</feature>
<feature type="compositionally biased region" description="Basic and acidic residues" evidence="1">
    <location>
        <begin position="30"/>
        <end position="44"/>
    </location>
</feature>
<name>A0A165JW54_EXIGL</name>
<feature type="region of interest" description="Disordered" evidence="1">
    <location>
        <begin position="30"/>
        <end position="93"/>
    </location>
</feature>
<feature type="region of interest" description="Disordered" evidence="1">
    <location>
        <begin position="393"/>
        <end position="429"/>
    </location>
</feature>
<dbReference type="EMBL" id="KV425957">
    <property type="protein sequence ID" value="KZV95418.1"/>
    <property type="molecule type" value="Genomic_DNA"/>
</dbReference>
<feature type="compositionally biased region" description="Low complexity" evidence="1">
    <location>
        <begin position="476"/>
        <end position="498"/>
    </location>
</feature>
<evidence type="ECO:0000313" key="2">
    <source>
        <dbReference type="EMBL" id="KZV95418.1"/>
    </source>
</evidence>
<sequence>MGGGKCKKKKCADCREYNGVAKDGRKCNTCKHLYEDHGDPDPSPKKSSSSNAKKRPRSPSVSADDDSEGDAVSRSSPPPQSGDESDDSNGKKDVVGTILSRHSIDMKPVSFAQLKGSGKKLLASKAEVNAGLTGGRSKSNGLDATLRTAIRESFDEKAKKGKGKARRQFHKSNDTNEVDGRLQQVGRVIMMQLSYKCPLELTSRAREQETEVWKVPKTLELKKYRWSGLAVDFPPPVGSMWGPKRMNEWMNKVFPQAMKYQEERARRDPSTKAARRLWVPLFRDGTGRGAKLIYKPYSNLVGGDFPELIMGKGKGITFVVFDSLSSLSAPVYSIPDELYQEWWEEGKEAEKEKAAANGDAFEETDDDDDIIEVAAPPVKIKAGPKVPVKVKLEPKEPATVSDKRVTRSSKKRKTVSPAPDVTDLTGPDTSAMDAAQERFDFDNAEMILDMALEEDEKGYVGHFASAGPSTVSNVGASTSASAAPAAASDSDDTFASWSLGIPPPPPPAKKFAFE</sequence>
<dbReference type="Proteomes" id="UP000077266">
    <property type="component" value="Unassembled WGS sequence"/>
</dbReference>
<feature type="region of interest" description="Disordered" evidence="1">
    <location>
        <begin position="156"/>
        <end position="178"/>
    </location>
</feature>
<feature type="region of interest" description="Disordered" evidence="1">
    <location>
        <begin position="464"/>
        <end position="514"/>
    </location>
</feature>
<proteinExistence type="predicted"/>